<dbReference type="Gene3D" id="1.10.443.10">
    <property type="entry name" value="Intergrase catalytic core"/>
    <property type="match status" value="1"/>
</dbReference>
<protein>
    <submittedName>
        <fullName evidence="3">Uncharacterized protein</fullName>
    </submittedName>
</protein>
<evidence type="ECO:0000313" key="3">
    <source>
        <dbReference type="EMBL" id="KZP04428.1"/>
    </source>
</evidence>
<dbReference type="EMBL" id="KV417923">
    <property type="protein sequence ID" value="KZP04428.1"/>
    <property type="molecule type" value="Genomic_DNA"/>
</dbReference>
<reference evidence="3 4" key="1">
    <citation type="journal article" date="2016" name="Mol. Biol. Evol.">
        <title>Comparative Genomics of Early-Diverging Mushroom-Forming Fungi Provides Insights into the Origins of Lignocellulose Decay Capabilities.</title>
        <authorList>
            <person name="Nagy L.G."/>
            <person name="Riley R."/>
            <person name="Tritt A."/>
            <person name="Adam C."/>
            <person name="Daum C."/>
            <person name="Floudas D."/>
            <person name="Sun H."/>
            <person name="Yadav J.S."/>
            <person name="Pangilinan J."/>
            <person name="Larsson K.H."/>
            <person name="Matsuura K."/>
            <person name="Barry K."/>
            <person name="Labutti K."/>
            <person name="Kuo R."/>
            <person name="Ohm R.A."/>
            <person name="Bhattacharya S.S."/>
            <person name="Shirouzu T."/>
            <person name="Yoshinaga Y."/>
            <person name="Martin F.M."/>
            <person name="Grigoriev I.V."/>
            <person name="Hibbett D.S."/>
        </authorList>
    </citation>
    <scope>NUCLEOTIDE SEQUENCE [LARGE SCALE GENOMIC DNA]</scope>
    <source>
        <strain evidence="3 4">CBS 109695</strain>
    </source>
</reference>
<feature type="compositionally biased region" description="Low complexity" evidence="2">
    <location>
        <begin position="399"/>
        <end position="410"/>
    </location>
</feature>
<feature type="region of interest" description="Disordered" evidence="2">
    <location>
        <begin position="474"/>
        <end position="505"/>
    </location>
</feature>
<dbReference type="InterPro" id="IPR013762">
    <property type="entry name" value="Integrase-like_cat_sf"/>
</dbReference>
<dbReference type="PANTHER" id="PTHR37535">
    <property type="entry name" value="FLUG DOMAIN PROTEIN"/>
    <property type="match status" value="1"/>
</dbReference>
<name>A0A167UXZ7_9AGAM</name>
<gene>
    <name evidence="3" type="ORF">FIBSPDRAFT_404610</name>
</gene>
<dbReference type="Proteomes" id="UP000076532">
    <property type="component" value="Unassembled WGS sequence"/>
</dbReference>
<dbReference type="InterPro" id="IPR011010">
    <property type="entry name" value="DNA_brk_join_enz"/>
</dbReference>
<sequence>MKEGKLTTVTREKKTIHMEDLEEVFVLLMDVTSFEMKDDRLRVQLQCLLSILYHTGNRPGALVVGQGKPEHQHLQWGDVTIIADGVSDDGGLKVQVVFNWKWMKGATLDESKETRTNMSTLPLKLAHMDGTLSLVALGALDDVFETDVYQLFADPSGVPKGFVFKIRPDRHSFAVFRKTDGAPWVYGSVNSLLNRIAEVLGWLYFCCIMLRYSWATGMFSKLPDSHLKYFLGHTEKSNQALSTYQSLTRRVDITATRFGTESSTENLDWIASVAYNGANEITFRKTLENQVLERMRESTAFQCLLTAHCDASDAATKDFPDIQAGILDSPEHPLVKAYQSSWVALMQGYDAIACSAKDSALQQVQKDDSATGPSTPITPYHILNDTPHASTSMAPGPPASVSSAGSRSTSVQPSPIAPFDLPLFDDDFFSNSDIFSESDMALWSAGFGTDDPFLLPNASDDPFILPTASDDPFLLPTAFPPSPTPYSPTSLQDPAPHEDDPDDKKAAVQEQIMLALSEVPPLLALAYSDKPRGRYMILKSYQVMLESAKLHQQRICPYCYCDEKLSEADRRKVHLDATHFSNHRRQCEVKHAGEHAIRCLFCRVIAVDGPTHYEECLPLWVEDPGEGSKITARSRERTGIPYHVDQGYLCPICLFDDSLLWSQRLSMRGLPNISIHLSSHLLTGSPPYNIDFEERKCPIIKCPSACQSFTVGAWVNHLCVNHDYRLINDLAGRLPEAVAEQTPAIIQFEDFATGFAQGSGKPMVPVFIKLSTKRGFAFRKAGNAAGVEWRKAQGDK</sequence>
<keyword evidence="4" id="KW-1185">Reference proteome</keyword>
<evidence type="ECO:0000256" key="2">
    <source>
        <dbReference type="SAM" id="MobiDB-lite"/>
    </source>
</evidence>
<proteinExistence type="predicted"/>
<dbReference type="AlphaFoldDB" id="A0A167UXZ7"/>
<accession>A0A167UXZ7</accession>
<dbReference type="GO" id="GO:0015074">
    <property type="term" value="P:DNA integration"/>
    <property type="evidence" value="ECO:0007669"/>
    <property type="project" value="InterPro"/>
</dbReference>
<dbReference type="PANTHER" id="PTHR37535:SF3">
    <property type="entry name" value="FLUG DOMAIN-CONTAINING PROTEIN"/>
    <property type="match status" value="1"/>
</dbReference>
<dbReference type="GO" id="GO:0003677">
    <property type="term" value="F:DNA binding"/>
    <property type="evidence" value="ECO:0007669"/>
    <property type="project" value="InterPro"/>
</dbReference>
<dbReference type="GO" id="GO:0006310">
    <property type="term" value="P:DNA recombination"/>
    <property type="evidence" value="ECO:0007669"/>
    <property type="project" value="UniProtKB-KW"/>
</dbReference>
<feature type="region of interest" description="Disordered" evidence="2">
    <location>
        <begin position="364"/>
        <end position="412"/>
    </location>
</feature>
<evidence type="ECO:0000313" key="4">
    <source>
        <dbReference type="Proteomes" id="UP000076532"/>
    </source>
</evidence>
<keyword evidence="1" id="KW-0233">DNA recombination</keyword>
<dbReference type="SUPFAM" id="SSF56349">
    <property type="entry name" value="DNA breaking-rejoining enzymes"/>
    <property type="match status" value="1"/>
</dbReference>
<dbReference type="OrthoDB" id="3271023at2759"/>
<feature type="compositionally biased region" description="Basic and acidic residues" evidence="2">
    <location>
        <begin position="495"/>
        <end position="505"/>
    </location>
</feature>
<organism evidence="3 4">
    <name type="scientific">Athelia psychrophila</name>
    <dbReference type="NCBI Taxonomy" id="1759441"/>
    <lineage>
        <taxon>Eukaryota</taxon>
        <taxon>Fungi</taxon>
        <taxon>Dikarya</taxon>
        <taxon>Basidiomycota</taxon>
        <taxon>Agaricomycotina</taxon>
        <taxon>Agaricomycetes</taxon>
        <taxon>Agaricomycetidae</taxon>
        <taxon>Atheliales</taxon>
        <taxon>Atheliaceae</taxon>
        <taxon>Athelia</taxon>
    </lineage>
</organism>
<evidence type="ECO:0000256" key="1">
    <source>
        <dbReference type="ARBA" id="ARBA00023172"/>
    </source>
</evidence>